<proteinExistence type="evidence at transcript level"/>
<accession>A0A1B3IPZ5</accession>
<keyword evidence="12" id="KW-0393">Immunoglobulin domain</keyword>
<dbReference type="Pfam" id="PF07654">
    <property type="entry name" value="C1-set"/>
    <property type="match status" value="1"/>
</dbReference>
<evidence type="ECO:0000256" key="7">
    <source>
        <dbReference type="ARBA" id="ARBA00023130"/>
    </source>
</evidence>
<dbReference type="InterPro" id="IPR050160">
    <property type="entry name" value="MHC/Immunoglobulin"/>
</dbReference>
<dbReference type="InterPro" id="IPR011162">
    <property type="entry name" value="MHC_I/II-like_Ag-recog"/>
</dbReference>
<dbReference type="InterPro" id="IPR013783">
    <property type="entry name" value="Ig-like_fold"/>
</dbReference>
<feature type="chain" id="PRO_5008548694" evidence="14">
    <location>
        <begin position="20"/>
        <end position="239"/>
    </location>
</feature>
<dbReference type="SMART" id="SM00920">
    <property type="entry name" value="MHC_II_alpha"/>
    <property type="match status" value="1"/>
</dbReference>
<keyword evidence="5" id="KW-0391">Immunity</keyword>
<dbReference type="AlphaFoldDB" id="A0A1B3IPZ5"/>
<dbReference type="SUPFAM" id="SSF54452">
    <property type="entry name" value="MHC antigen-recognition domain"/>
    <property type="match status" value="1"/>
</dbReference>
<organism evidence="16">
    <name type="scientific">Hippocampus erectus</name>
    <name type="common">Lined seahorse</name>
    <dbReference type="NCBI Taxonomy" id="109281"/>
    <lineage>
        <taxon>Eukaryota</taxon>
        <taxon>Metazoa</taxon>
        <taxon>Chordata</taxon>
        <taxon>Craniata</taxon>
        <taxon>Vertebrata</taxon>
        <taxon>Euteleostomi</taxon>
        <taxon>Actinopterygii</taxon>
        <taxon>Neopterygii</taxon>
        <taxon>Teleostei</taxon>
        <taxon>Neoteleostei</taxon>
        <taxon>Acanthomorphata</taxon>
        <taxon>Syngnathiaria</taxon>
        <taxon>Syngnathiformes</taxon>
        <taxon>Syngnathoidei</taxon>
        <taxon>Syngnathidae</taxon>
        <taxon>Hippocampus</taxon>
    </lineage>
</organism>
<dbReference type="InterPro" id="IPR007110">
    <property type="entry name" value="Ig-like_dom"/>
</dbReference>
<keyword evidence="3 13" id="KW-0812">Transmembrane</keyword>
<dbReference type="GO" id="GO:0002504">
    <property type="term" value="P:antigen processing and presentation of peptide or polysaccharide antigen via MHC class II"/>
    <property type="evidence" value="ECO:0007669"/>
    <property type="project" value="UniProtKB-KW"/>
</dbReference>
<dbReference type="Pfam" id="PF00993">
    <property type="entry name" value="MHC_II_alpha"/>
    <property type="match status" value="1"/>
</dbReference>
<keyword evidence="7" id="KW-1064">Adaptive immunity</keyword>
<evidence type="ECO:0000256" key="1">
    <source>
        <dbReference type="ARBA" id="ARBA00004479"/>
    </source>
</evidence>
<comment type="similarity">
    <text evidence="2">Belongs to the MHC class II family.</text>
</comment>
<keyword evidence="4 14" id="KW-0732">Signal</keyword>
<keyword evidence="8 13" id="KW-0472">Membrane</keyword>
<evidence type="ECO:0000256" key="13">
    <source>
        <dbReference type="SAM" id="Phobius"/>
    </source>
</evidence>
<dbReference type="GO" id="GO:0002250">
    <property type="term" value="P:adaptive immune response"/>
    <property type="evidence" value="ECO:0007669"/>
    <property type="project" value="UniProtKB-KW"/>
</dbReference>
<feature type="transmembrane region" description="Helical" evidence="13">
    <location>
        <begin position="208"/>
        <end position="233"/>
    </location>
</feature>
<evidence type="ECO:0000256" key="5">
    <source>
        <dbReference type="ARBA" id="ARBA00022859"/>
    </source>
</evidence>
<gene>
    <name evidence="16" type="primary">Hier-DAA</name>
</gene>
<feature type="signal peptide" evidence="14">
    <location>
        <begin position="1"/>
        <end position="19"/>
    </location>
</feature>
<evidence type="ECO:0000259" key="15">
    <source>
        <dbReference type="PROSITE" id="PS50835"/>
    </source>
</evidence>
<sequence length="239" mass="26139">MKTLLVFLVLSLRCGDAAADVIHTDMQMVGCSETEGAAYFSLDDEDIWIADFTANRGVDTQPSFVDHVDFGKDMFQWAMQNLIICRINLNITQKALKDQPLESDPPSHPIVYPKGNVALGEKNSLVCHVSGFFPAPVKVHWTKNGERVAGAVSRATSAFPDKDGSFHQTFQLDFTPAQDDIYSCVVEHPALERPRNSFWTVKVNQPGIGATVFCALGLTVGLVGVATGTFFLIKGNKCN</sequence>
<feature type="domain" description="Ig-like" evidence="15">
    <location>
        <begin position="105"/>
        <end position="188"/>
    </location>
</feature>
<evidence type="ECO:0000256" key="9">
    <source>
        <dbReference type="ARBA" id="ARBA00023157"/>
    </source>
</evidence>
<dbReference type="PROSITE" id="PS50835">
    <property type="entry name" value="IG_LIKE"/>
    <property type="match status" value="1"/>
</dbReference>
<evidence type="ECO:0000256" key="6">
    <source>
        <dbReference type="ARBA" id="ARBA00022989"/>
    </source>
</evidence>
<dbReference type="Gene3D" id="2.60.40.10">
    <property type="entry name" value="Immunoglobulins"/>
    <property type="match status" value="1"/>
</dbReference>
<evidence type="ECO:0000256" key="12">
    <source>
        <dbReference type="ARBA" id="ARBA00023319"/>
    </source>
</evidence>
<dbReference type="SMART" id="SM00407">
    <property type="entry name" value="IGc1"/>
    <property type="match status" value="1"/>
</dbReference>
<dbReference type="GO" id="GO:0042613">
    <property type="term" value="C:MHC class II protein complex"/>
    <property type="evidence" value="ECO:0007669"/>
    <property type="project" value="UniProtKB-KW"/>
</dbReference>
<dbReference type="InterPro" id="IPR003597">
    <property type="entry name" value="Ig_C1-set"/>
</dbReference>
<keyword evidence="10" id="KW-0325">Glycoprotein</keyword>
<evidence type="ECO:0000256" key="3">
    <source>
        <dbReference type="ARBA" id="ARBA00022692"/>
    </source>
</evidence>
<dbReference type="InterPro" id="IPR003006">
    <property type="entry name" value="Ig/MHC_CS"/>
</dbReference>
<dbReference type="EMBL" id="KT351419">
    <property type="protein sequence ID" value="AOF42776.1"/>
    <property type="molecule type" value="mRNA"/>
</dbReference>
<evidence type="ECO:0000256" key="2">
    <source>
        <dbReference type="ARBA" id="ARBA00007394"/>
    </source>
</evidence>
<dbReference type="PANTHER" id="PTHR19944">
    <property type="entry name" value="MHC CLASS II-RELATED"/>
    <property type="match status" value="1"/>
</dbReference>
<dbReference type="InterPro" id="IPR036179">
    <property type="entry name" value="Ig-like_dom_sf"/>
</dbReference>
<evidence type="ECO:0000256" key="10">
    <source>
        <dbReference type="ARBA" id="ARBA00023180"/>
    </source>
</evidence>
<dbReference type="PROSITE" id="PS00290">
    <property type="entry name" value="IG_MHC"/>
    <property type="match status" value="1"/>
</dbReference>
<dbReference type="Gene3D" id="3.10.320.10">
    <property type="entry name" value="Class II Histocompatibility Antigen, M Beta Chain, Chain B, domain 1"/>
    <property type="match status" value="1"/>
</dbReference>
<dbReference type="SUPFAM" id="SSF48726">
    <property type="entry name" value="Immunoglobulin"/>
    <property type="match status" value="1"/>
</dbReference>
<protein>
    <submittedName>
        <fullName evidence="16">MHC class II antigen alpha chain</fullName>
    </submittedName>
</protein>
<comment type="subcellular location">
    <subcellularLocation>
        <location evidence="1">Membrane</location>
        <topology evidence="1">Single-pass type I membrane protein</topology>
    </subcellularLocation>
</comment>
<evidence type="ECO:0000256" key="4">
    <source>
        <dbReference type="ARBA" id="ARBA00022729"/>
    </source>
</evidence>
<name>A0A1B3IPZ5_HIPER</name>
<dbReference type="InterPro" id="IPR014745">
    <property type="entry name" value="MHC_II_a/b_N"/>
</dbReference>
<keyword evidence="11" id="KW-0491">MHC II</keyword>
<evidence type="ECO:0000256" key="8">
    <source>
        <dbReference type="ARBA" id="ARBA00023136"/>
    </source>
</evidence>
<dbReference type="PANTHER" id="PTHR19944:SF86">
    <property type="entry name" value="HLA CLASS II HISTOCOMPATIBILITY ANTIGEN, DR ALPHA CHAIN"/>
    <property type="match status" value="1"/>
</dbReference>
<keyword evidence="9" id="KW-1015">Disulfide bond</keyword>
<dbReference type="InterPro" id="IPR001003">
    <property type="entry name" value="MHC_II_a_N"/>
</dbReference>
<reference evidence="16" key="1">
    <citation type="submission" date="2015-07" db="EMBL/GenBank/DDBJ databases">
        <authorList>
            <person name="Noorani M."/>
        </authorList>
    </citation>
    <scope>NUCLEOTIDE SEQUENCE</scope>
    <source>
        <strain evidence="16">Eremhciia-2</strain>
    </source>
</reference>
<keyword evidence="6 13" id="KW-1133">Transmembrane helix</keyword>
<evidence type="ECO:0000256" key="14">
    <source>
        <dbReference type="SAM" id="SignalP"/>
    </source>
</evidence>
<evidence type="ECO:0000256" key="11">
    <source>
        <dbReference type="ARBA" id="ARBA00023182"/>
    </source>
</evidence>
<evidence type="ECO:0000313" key="16">
    <source>
        <dbReference type="EMBL" id="AOF42776.1"/>
    </source>
</evidence>